<dbReference type="GO" id="GO:0003677">
    <property type="term" value="F:DNA binding"/>
    <property type="evidence" value="ECO:0007669"/>
    <property type="project" value="InterPro"/>
</dbReference>
<evidence type="ECO:0000313" key="3">
    <source>
        <dbReference type="EMBL" id="CAB4630545.1"/>
    </source>
</evidence>
<dbReference type="InterPro" id="IPR009061">
    <property type="entry name" value="DNA-bd_dom_put_sf"/>
</dbReference>
<sequence length="83" mass="9344">MGSRTFVSLMSETIDWMSTADAADYLGVQSRTLYRFIDEGRLPAYRFGRVIRLKRSDVDVFVQSCRIEPGTRIDTSSIASTTA</sequence>
<dbReference type="EMBL" id="CAEZVK010000060">
    <property type="protein sequence ID" value="CAB4630545.1"/>
    <property type="molecule type" value="Genomic_DNA"/>
</dbReference>
<proteinExistence type="predicted"/>
<evidence type="ECO:0000259" key="1">
    <source>
        <dbReference type="Pfam" id="PF12728"/>
    </source>
</evidence>
<accession>A0A6J7J7J4</accession>
<dbReference type="InterPro" id="IPR010093">
    <property type="entry name" value="SinI_DNA-bd"/>
</dbReference>
<gene>
    <name evidence="2" type="ORF">UFOPK1827_01531</name>
    <name evidence="3" type="ORF">UFOPK2000_00688</name>
    <name evidence="4" type="ORF">UFOPK3708_01351</name>
</gene>
<dbReference type="Pfam" id="PF12728">
    <property type="entry name" value="HTH_17"/>
    <property type="match status" value="1"/>
</dbReference>
<dbReference type="EMBL" id="CAFBNA010000090">
    <property type="protein sequence ID" value="CAB4939333.1"/>
    <property type="molecule type" value="Genomic_DNA"/>
</dbReference>
<evidence type="ECO:0000313" key="4">
    <source>
        <dbReference type="EMBL" id="CAB4939333.1"/>
    </source>
</evidence>
<evidence type="ECO:0000313" key="2">
    <source>
        <dbReference type="EMBL" id="CAB4614858.1"/>
    </source>
</evidence>
<organism evidence="4">
    <name type="scientific">freshwater metagenome</name>
    <dbReference type="NCBI Taxonomy" id="449393"/>
    <lineage>
        <taxon>unclassified sequences</taxon>
        <taxon>metagenomes</taxon>
        <taxon>ecological metagenomes</taxon>
    </lineage>
</organism>
<dbReference type="AlphaFoldDB" id="A0A6J7J7J4"/>
<protein>
    <submittedName>
        <fullName evidence="4">Unannotated protein</fullName>
    </submittedName>
</protein>
<dbReference type="InterPro" id="IPR041657">
    <property type="entry name" value="HTH_17"/>
</dbReference>
<dbReference type="NCBIfam" id="TIGR01764">
    <property type="entry name" value="excise"/>
    <property type="match status" value="1"/>
</dbReference>
<feature type="domain" description="Helix-turn-helix" evidence="1">
    <location>
        <begin position="16"/>
        <end position="66"/>
    </location>
</feature>
<reference evidence="4" key="1">
    <citation type="submission" date="2020-05" db="EMBL/GenBank/DDBJ databases">
        <authorList>
            <person name="Chiriac C."/>
            <person name="Salcher M."/>
            <person name="Ghai R."/>
            <person name="Kavagutti S V."/>
        </authorList>
    </citation>
    <scope>NUCLEOTIDE SEQUENCE</scope>
</reference>
<dbReference type="EMBL" id="CAEZUO010000089">
    <property type="protein sequence ID" value="CAB4614858.1"/>
    <property type="molecule type" value="Genomic_DNA"/>
</dbReference>
<name>A0A6J7J7J4_9ZZZZ</name>
<dbReference type="SUPFAM" id="SSF46955">
    <property type="entry name" value="Putative DNA-binding domain"/>
    <property type="match status" value="1"/>
</dbReference>